<keyword evidence="1" id="KW-0472">Membrane</keyword>
<dbReference type="EMBL" id="CP067134">
    <property type="protein sequence ID" value="WCR12079.1"/>
    <property type="molecule type" value="Genomic_DNA"/>
</dbReference>
<keyword evidence="4" id="KW-1185">Reference proteome</keyword>
<feature type="transmembrane region" description="Helical" evidence="1">
    <location>
        <begin position="21"/>
        <end position="40"/>
    </location>
</feature>
<feature type="transmembrane region" description="Helical" evidence="1">
    <location>
        <begin position="91"/>
        <end position="108"/>
    </location>
</feature>
<proteinExistence type="predicted"/>
<accession>A0ABY7SZ19</accession>
<reference evidence="3 4" key="1">
    <citation type="submission" date="2021-01" db="EMBL/GenBank/DDBJ databases">
        <title>Biogeographic distribution of Paracoccus.</title>
        <authorList>
            <person name="Hollensteiner J."/>
            <person name="Leineberger J."/>
            <person name="Brinkhoff T."/>
            <person name="Daniel R."/>
        </authorList>
    </citation>
    <scope>NUCLEOTIDE SEQUENCE [LARGE SCALE GENOMIC DNA]</scope>
    <source>
        <strain evidence="3 4">LMG25392</strain>
    </source>
</reference>
<dbReference type="Proteomes" id="UP001218412">
    <property type="component" value="Chromosome"/>
</dbReference>
<protein>
    <submittedName>
        <fullName evidence="3">Tripartite tricarboxylate transporter TctB family protein</fullName>
    </submittedName>
</protein>
<feature type="domain" description="DUF1468" evidence="2">
    <location>
        <begin position="22"/>
        <end position="160"/>
    </location>
</feature>
<organism evidence="3 4">
    <name type="scientific">Paracoccus stylophorae</name>
    <dbReference type="NCBI Taxonomy" id="659350"/>
    <lineage>
        <taxon>Bacteria</taxon>
        <taxon>Pseudomonadati</taxon>
        <taxon>Pseudomonadota</taxon>
        <taxon>Alphaproteobacteria</taxon>
        <taxon>Rhodobacterales</taxon>
        <taxon>Paracoccaceae</taxon>
        <taxon>Paracoccus</taxon>
    </lineage>
</organism>
<name>A0ABY7SZ19_9RHOB</name>
<dbReference type="Pfam" id="PF07331">
    <property type="entry name" value="TctB"/>
    <property type="match status" value="1"/>
</dbReference>
<gene>
    <name evidence="3" type="ORF">JHW45_06975</name>
</gene>
<evidence type="ECO:0000259" key="2">
    <source>
        <dbReference type="Pfam" id="PF07331"/>
    </source>
</evidence>
<evidence type="ECO:0000313" key="4">
    <source>
        <dbReference type="Proteomes" id="UP001218412"/>
    </source>
</evidence>
<feature type="transmembrane region" description="Helical" evidence="1">
    <location>
        <begin position="60"/>
        <end position="79"/>
    </location>
</feature>
<evidence type="ECO:0000313" key="3">
    <source>
        <dbReference type="EMBL" id="WCR12079.1"/>
    </source>
</evidence>
<sequence>MPSNATGFLKFFRRERRRGDFVFATAMLLFSLFLLVSFPFQTTPAEGTVWSAQPTLWPAVGVFGMVVFAAFNLLGSVLSPRIPGRLAELRVWLGFVEYAAWFLAFVLLVPQLGYLPSSILIAVGLFWRSGYRSPRMLLLAALSGILIVLLFKVGLRVNVPGGAIYELLPPAWRNFFIVYL</sequence>
<dbReference type="InterPro" id="IPR009936">
    <property type="entry name" value="DUF1468"/>
</dbReference>
<dbReference type="RefSeq" id="WP_272860176.1">
    <property type="nucleotide sequence ID" value="NZ_CP067134.1"/>
</dbReference>
<evidence type="ECO:0000256" key="1">
    <source>
        <dbReference type="SAM" id="Phobius"/>
    </source>
</evidence>
<feature type="transmembrane region" description="Helical" evidence="1">
    <location>
        <begin position="137"/>
        <end position="155"/>
    </location>
</feature>
<keyword evidence="1" id="KW-1133">Transmembrane helix</keyword>
<keyword evidence="1" id="KW-0812">Transmembrane</keyword>